<protein>
    <submittedName>
        <fullName evidence="4">Outer membrane protein assembly factor BamB, contains PQQ-like beta-propeller repeat</fullName>
    </submittedName>
</protein>
<dbReference type="InterPro" id="IPR011047">
    <property type="entry name" value="Quinoprotein_ADH-like_sf"/>
</dbReference>
<accession>A0A239ASN6</accession>
<feature type="compositionally biased region" description="Low complexity" evidence="1">
    <location>
        <begin position="54"/>
        <end position="78"/>
    </location>
</feature>
<dbReference type="Pfam" id="PF13360">
    <property type="entry name" value="PQQ_2"/>
    <property type="match status" value="1"/>
</dbReference>
<reference evidence="4 5" key="1">
    <citation type="submission" date="2017-06" db="EMBL/GenBank/DDBJ databases">
        <authorList>
            <person name="Kim H.J."/>
            <person name="Triplett B.A."/>
        </authorList>
    </citation>
    <scope>NUCLEOTIDE SEQUENCE [LARGE SCALE GENOMIC DNA]</scope>
    <source>
        <strain evidence="4 5">CGMCC 4.1858</strain>
    </source>
</reference>
<dbReference type="InterPro" id="IPR015943">
    <property type="entry name" value="WD40/YVTN_repeat-like_dom_sf"/>
</dbReference>
<keyword evidence="2" id="KW-0472">Membrane</keyword>
<dbReference type="OrthoDB" id="3679173at2"/>
<dbReference type="PANTHER" id="PTHR34512:SF30">
    <property type="entry name" value="OUTER MEMBRANE PROTEIN ASSEMBLY FACTOR BAMB"/>
    <property type="match status" value="1"/>
</dbReference>
<dbReference type="Proteomes" id="UP000198280">
    <property type="component" value="Unassembled WGS sequence"/>
</dbReference>
<gene>
    <name evidence="4" type="ORF">SAMN05216252_102143</name>
</gene>
<dbReference type="RefSeq" id="WP_089222323.1">
    <property type="nucleotide sequence ID" value="NZ_FZOF01000002.1"/>
</dbReference>
<feature type="region of interest" description="Disordered" evidence="1">
    <location>
        <begin position="1"/>
        <end position="88"/>
    </location>
</feature>
<dbReference type="PANTHER" id="PTHR34512">
    <property type="entry name" value="CELL SURFACE PROTEIN"/>
    <property type="match status" value="1"/>
</dbReference>
<dbReference type="SUPFAM" id="SSF50998">
    <property type="entry name" value="Quinoprotein alcohol dehydrogenase-like"/>
    <property type="match status" value="1"/>
</dbReference>
<keyword evidence="5" id="KW-1185">Reference proteome</keyword>
<proteinExistence type="predicted"/>
<keyword evidence="2" id="KW-0812">Transmembrane</keyword>
<feature type="domain" description="Pyrrolo-quinoline quinone repeat" evidence="3">
    <location>
        <begin position="144"/>
        <end position="280"/>
    </location>
</feature>
<evidence type="ECO:0000256" key="1">
    <source>
        <dbReference type="SAM" id="MobiDB-lite"/>
    </source>
</evidence>
<sequence>MSQPPPPPGNQPGFGPQPPQYGHPHQQPNPYAQPPAQQQGQQQPPPAPGPYGPNPYAQAPTQPLPGYGWQQYPQYPQYPQHPQPPKRGSGKVAAIVAAAIAAVLVVGAGVFLVANGGDDEPSATPSKGGSTRPAGNGPLKARALWDKRAVRPSKAEITAPVAEAWFTGDAVVKTMPDALRSFDIDSGRENWSIPLSGDSCPGPESAANDRLVLQYGTDCDSVIAVDIAQGRKLWAKKLPTPNGRTSHSYSQIALTGDTAAVSWIGGSVAYRISTGAVLWTPKAGSECTDKGYHGGAALVAIVECGGFGGDEYVQGLGEGGAKKWSWQVPNGSEVYSVISTDPVVVGLAAGGATLTDIVYLDGGKMKSRISLGAGGAEATYRIRCEDNRCTNVAVDGTTIYLPTKTHSGSGTSYSQTNEIAALDLVTGKPKWLARPDQEREVKIVGISGGKVVAYQKNTYDKPGRLLRLDPATHTFSLFMELPESAKDLENDFLDSDSDWWLYKDHFFLTSDHISASANLTDRSIAAFG</sequence>
<evidence type="ECO:0000259" key="3">
    <source>
        <dbReference type="Pfam" id="PF13360"/>
    </source>
</evidence>
<feature type="compositionally biased region" description="Pro residues" evidence="1">
    <location>
        <begin position="43"/>
        <end position="53"/>
    </location>
</feature>
<dbReference type="AlphaFoldDB" id="A0A239ASN6"/>
<dbReference type="InterPro" id="IPR002372">
    <property type="entry name" value="PQQ_rpt_dom"/>
</dbReference>
<keyword evidence="2" id="KW-1133">Transmembrane helix</keyword>
<organism evidence="4 5">
    <name type="scientific">Actinacidiphila glaucinigra</name>
    <dbReference type="NCBI Taxonomy" id="235986"/>
    <lineage>
        <taxon>Bacteria</taxon>
        <taxon>Bacillati</taxon>
        <taxon>Actinomycetota</taxon>
        <taxon>Actinomycetes</taxon>
        <taxon>Kitasatosporales</taxon>
        <taxon>Streptomycetaceae</taxon>
        <taxon>Actinacidiphila</taxon>
    </lineage>
</organism>
<name>A0A239ASN6_9ACTN</name>
<feature type="compositionally biased region" description="Low complexity" evidence="1">
    <location>
        <begin position="22"/>
        <end position="42"/>
    </location>
</feature>
<feature type="region of interest" description="Disordered" evidence="1">
    <location>
        <begin position="119"/>
        <end position="139"/>
    </location>
</feature>
<feature type="compositionally biased region" description="Pro residues" evidence="1">
    <location>
        <begin position="1"/>
        <end position="21"/>
    </location>
</feature>
<evidence type="ECO:0000256" key="2">
    <source>
        <dbReference type="SAM" id="Phobius"/>
    </source>
</evidence>
<evidence type="ECO:0000313" key="4">
    <source>
        <dbReference type="EMBL" id="SNR98560.1"/>
    </source>
</evidence>
<dbReference type="Gene3D" id="2.130.10.10">
    <property type="entry name" value="YVTN repeat-like/Quinoprotein amine dehydrogenase"/>
    <property type="match status" value="1"/>
</dbReference>
<dbReference type="EMBL" id="FZOF01000002">
    <property type="protein sequence ID" value="SNR98560.1"/>
    <property type="molecule type" value="Genomic_DNA"/>
</dbReference>
<feature type="transmembrane region" description="Helical" evidence="2">
    <location>
        <begin position="92"/>
        <end position="114"/>
    </location>
</feature>
<evidence type="ECO:0000313" key="5">
    <source>
        <dbReference type="Proteomes" id="UP000198280"/>
    </source>
</evidence>